<proteinExistence type="predicted"/>
<dbReference type="AlphaFoldDB" id="A0AAN6S669"/>
<sequence length="72" mass="8463">MFLSAFSFNNRTSLYPFIRDLKAKKGEVIARYILNALQEQLLTIYELSSIFTQNNAPTYTARIVQDWLQEWA</sequence>
<keyword evidence="2" id="KW-1185">Reference proteome</keyword>
<evidence type="ECO:0000313" key="2">
    <source>
        <dbReference type="Proteomes" id="UP001303473"/>
    </source>
</evidence>
<name>A0AAN6S669_9PEZI</name>
<evidence type="ECO:0000313" key="1">
    <source>
        <dbReference type="EMBL" id="KAK3942587.1"/>
    </source>
</evidence>
<comment type="caution">
    <text evidence="1">The sequence shown here is derived from an EMBL/GenBank/DDBJ whole genome shotgun (WGS) entry which is preliminary data.</text>
</comment>
<accession>A0AAN6S669</accession>
<protein>
    <recommendedName>
        <fullName evidence="3">Transposase</fullName>
    </recommendedName>
</protein>
<organism evidence="1 2">
    <name type="scientific">Diplogelasinospora grovesii</name>
    <dbReference type="NCBI Taxonomy" id="303347"/>
    <lineage>
        <taxon>Eukaryota</taxon>
        <taxon>Fungi</taxon>
        <taxon>Dikarya</taxon>
        <taxon>Ascomycota</taxon>
        <taxon>Pezizomycotina</taxon>
        <taxon>Sordariomycetes</taxon>
        <taxon>Sordariomycetidae</taxon>
        <taxon>Sordariales</taxon>
        <taxon>Diplogelasinosporaceae</taxon>
        <taxon>Diplogelasinospora</taxon>
    </lineage>
</organism>
<evidence type="ECO:0008006" key="3">
    <source>
        <dbReference type="Google" id="ProtNLM"/>
    </source>
</evidence>
<reference evidence="2" key="1">
    <citation type="journal article" date="2023" name="Mol. Phylogenet. Evol.">
        <title>Genome-scale phylogeny and comparative genomics of the fungal order Sordariales.</title>
        <authorList>
            <person name="Hensen N."/>
            <person name="Bonometti L."/>
            <person name="Westerberg I."/>
            <person name="Brannstrom I.O."/>
            <person name="Guillou S."/>
            <person name="Cros-Aarteil S."/>
            <person name="Calhoun S."/>
            <person name="Haridas S."/>
            <person name="Kuo A."/>
            <person name="Mondo S."/>
            <person name="Pangilinan J."/>
            <person name="Riley R."/>
            <person name="LaButti K."/>
            <person name="Andreopoulos B."/>
            <person name="Lipzen A."/>
            <person name="Chen C."/>
            <person name="Yan M."/>
            <person name="Daum C."/>
            <person name="Ng V."/>
            <person name="Clum A."/>
            <person name="Steindorff A."/>
            <person name="Ohm R.A."/>
            <person name="Martin F."/>
            <person name="Silar P."/>
            <person name="Natvig D.O."/>
            <person name="Lalanne C."/>
            <person name="Gautier V."/>
            <person name="Ament-Velasquez S.L."/>
            <person name="Kruys A."/>
            <person name="Hutchinson M.I."/>
            <person name="Powell A.J."/>
            <person name="Barry K."/>
            <person name="Miller A.N."/>
            <person name="Grigoriev I.V."/>
            <person name="Debuchy R."/>
            <person name="Gladieux P."/>
            <person name="Hiltunen Thoren M."/>
            <person name="Johannesson H."/>
        </authorList>
    </citation>
    <scope>NUCLEOTIDE SEQUENCE [LARGE SCALE GENOMIC DNA]</scope>
    <source>
        <strain evidence="2">CBS 340.73</strain>
    </source>
</reference>
<dbReference type="GO" id="GO:0003676">
    <property type="term" value="F:nucleic acid binding"/>
    <property type="evidence" value="ECO:0007669"/>
    <property type="project" value="InterPro"/>
</dbReference>
<dbReference type="EMBL" id="MU853772">
    <property type="protein sequence ID" value="KAK3942587.1"/>
    <property type="molecule type" value="Genomic_DNA"/>
</dbReference>
<dbReference type="InterPro" id="IPR036397">
    <property type="entry name" value="RNaseH_sf"/>
</dbReference>
<gene>
    <name evidence="1" type="ORF">QBC46DRAFT_255939</name>
</gene>
<dbReference type="Gene3D" id="3.30.420.10">
    <property type="entry name" value="Ribonuclease H-like superfamily/Ribonuclease H"/>
    <property type="match status" value="1"/>
</dbReference>
<dbReference type="Proteomes" id="UP001303473">
    <property type="component" value="Unassembled WGS sequence"/>
</dbReference>